<reference evidence="2" key="1">
    <citation type="submission" date="2020-02" db="EMBL/GenBank/DDBJ databases">
        <authorList>
            <person name="Meier V. D."/>
        </authorList>
    </citation>
    <scope>NUCLEOTIDE SEQUENCE</scope>
    <source>
        <strain evidence="2">AVDCRST_MAG05</strain>
    </source>
</reference>
<proteinExistence type="predicted"/>
<feature type="compositionally biased region" description="Basic and acidic residues" evidence="1">
    <location>
        <begin position="49"/>
        <end position="60"/>
    </location>
</feature>
<dbReference type="EMBL" id="CADCVM010000453">
    <property type="protein sequence ID" value="CAA9528114.1"/>
    <property type="molecule type" value="Genomic_DNA"/>
</dbReference>
<gene>
    <name evidence="2" type="ORF">AVDCRST_MAG05-4161</name>
</gene>
<evidence type="ECO:0000256" key="1">
    <source>
        <dbReference type="SAM" id="MobiDB-lite"/>
    </source>
</evidence>
<dbReference type="SUPFAM" id="SSF51120">
    <property type="entry name" value="beta-Roll"/>
    <property type="match status" value="1"/>
</dbReference>
<dbReference type="InterPro" id="IPR011049">
    <property type="entry name" value="Serralysin-like_metalloprot_C"/>
</dbReference>
<accession>A0A6J4TQC1</accession>
<evidence type="ECO:0000313" key="2">
    <source>
        <dbReference type="EMBL" id="CAA9528114.1"/>
    </source>
</evidence>
<dbReference type="AlphaFoldDB" id="A0A6J4TQC1"/>
<dbReference type="Gene3D" id="2.150.10.10">
    <property type="entry name" value="Serralysin-like metalloprotease, C-terminal"/>
    <property type="match status" value="1"/>
</dbReference>
<protein>
    <submittedName>
        <fullName evidence="2">Uncharacterized protein</fullName>
    </submittedName>
</protein>
<feature type="region of interest" description="Disordered" evidence="1">
    <location>
        <begin position="25"/>
        <end position="60"/>
    </location>
</feature>
<organism evidence="2">
    <name type="scientific">uncultured Rubrobacteraceae bacterium</name>
    <dbReference type="NCBI Taxonomy" id="349277"/>
    <lineage>
        <taxon>Bacteria</taxon>
        <taxon>Bacillati</taxon>
        <taxon>Actinomycetota</taxon>
        <taxon>Rubrobacteria</taxon>
        <taxon>Rubrobacterales</taxon>
        <taxon>Rubrobacteraceae</taxon>
        <taxon>environmental samples</taxon>
    </lineage>
</organism>
<name>A0A6J4TQC1_9ACTN</name>
<sequence>MLVAGTALAVNKICPDTCGGTGGEDRLVGSPRANTIDAGDGNGRVLGRGGEDALKGGDVLDRGEGTDTAYFVEGQDTVIDCEITGPPPG</sequence>